<dbReference type="InterPro" id="IPR016181">
    <property type="entry name" value="Acyl_CoA_acyltransferase"/>
</dbReference>
<dbReference type="Proteomes" id="UP001530293">
    <property type="component" value="Unassembled WGS sequence"/>
</dbReference>
<evidence type="ECO:0008006" key="4">
    <source>
        <dbReference type="Google" id="ProtNLM"/>
    </source>
</evidence>
<evidence type="ECO:0000256" key="1">
    <source>
        <dbReference type="SAM" id="MobiDB-lite"/>
    </source>
</evidence>
<dbReference type="EMBL" id="JALLBG020000181">
    <property type="protein sequence ID" value="KAL3760571.1"/>
    <property type="molecule type" value="Genomic_DNA"/>
</dbReference>
<dbReference type="Gene3D" id="3.40.630.30">
    <property type="match status" value="1"/>
</dbReference>
<dbReference type="SUPFAM" id="SSF55729">
    <property type="entry name" value="Acyl-CoA N-acyltransferases (Nat)"/>
    <property type="match status" value="1"/>
</dbReference>
<feature type="compositionally biased region" description="Basic residues" evidence="1">
    <location>
        <begin position="291"/>
        <end position="300"/>
    </location>
</feature>
<evidence type="ECO:0000313" key="2">
    <source>
        <dbReference type="EMBL" id="KAL3760571.1"/>
    </source>
</evidence>
<organism evidence="2 3">
    <name type="scientific">Discostella pseudostelligera</name>
    <dbReference type="NCBI Taxonomy" id="259834"/>
    <lineage>
        <taxon>Eukaryota</taxon>
        <taxon>Sar</taxon>
        <taxon>Stramenopiles</taxon>
        <taxon>Ochrophyta</taxon>
        <taxon>Bacillariophyta</taxon>
        <taxon>Coscinodiscophyceae</taxon>
        <taxon>Thalassiosirophycidae</taxon>
        <taxon>Stephanodiscales</taxon>
        <taxon>Stephanodiscaceae</taxon>
        <taxon>Discostella</taxon>
    </lineage>
</organism>
<feature type="region of interest" description="Disordered" evidence="1">
    <location>
        <begin position="380"/>
        <end position="401"/>
    </location>
</feature>
<feature type="region of interest" description="Disordered" evidence="1">
    <location>
        <begin position="278"/>
        <end position="316"/>
    </location>
</feature>
<evidence type="ECO:0000313" key="3">
    <source>
        <dbReference type="Proteomes" id="UP001530293"/>
    </source>
</evidence>
<keyword evidence="3" id="KW-1185">Reference proteome</keyword>
<protein>
    <recommendedName>
        <fullName evidence="4">Histone acetyltransferase</fullName>
    </recommendedName>
</protein>
<reference evidence="2 3" key="1">
    <citation type="submission" date="2024-10" db="EMBL/GenBank/DDBJ databases">
        <title>Updated reference genomes for cyclostephanoid diatoms.</title>
        <authorList>
            <person name="Roberts W.R."/>
            <person name="Alverson A.J."/>
        </authorList>
    </citation>
    <scope>NUCLEOTIDE SEQUENCE [LARGE SCALE GENOMIC DNA]</scope>
    <source>
        <strain evidence="2 3">AJA232-27</strain>
    </source>
</reference>
<dbReference type="PANTHER" id="PTHR12046">
    <property type="entry name" value="HISTONE ACETYLTRANSFERASE TYPE B CATALYTIC SUBUNIT"/>
    <property type="match status" value="1"/>
</dbReference>
<accession>A0ABD3MCR0</accession>
<proteinExistence type="predicted"/>
<feature type="compositionally biased region" description="Basic and acidic residues" evidence="1">
    <location>
        <begin position="278"/>
        <end position="290"/>
    </location>
</feature>
<sequence length="814" mass="91578">MNSAADRLRRSNRDEMITRHSDPSTVNPDHDLSHFHRSCALQHRPRRGKNLEPNSGSSSRGEHMNIIDIDRHDGHHLAFSSIDSAKHIDKIQNAGESSAAACIVLELPMTTKSIPTRGPAGYACLALFSDDNRKRRDPVSIKEVQKWRNATGGACYRFKPVFTHQFFTDEKIQGYRPTDGAIEEASRAGTGAVVHSSFLHHGIAGHTLSIQVRLAPSCRKCCLIVEVGKVVEQISTGNDNSSEQYQPDLFESTTNFTHVDHFQGGVVSWEGDDESFDGKSEDFELKENHGGRRKRVRSHQQSHQQTTRQTRRSRRIRGEIIELDNKDDCDEDEIEFIGCRRGRSRRGRLPPKSISTRRTRRMRYDNFGRSEVMHTPRQVARQVTDVSDNPSSDEEVDSYHSDQTMSSIAYNRFCPSPSNNVTRMKVGSIITQLSGGLPEVAAVLLRDASVADESMGYKIMSPSVKSVADVENDYLDQPIGDITREYSWEKPIMRPSVSGGIACSLPMSGHSRRSTTGDFVLTIADMRSDKDACKYHDEVEKLSQWFIEIASPVNVSMNGGIEADGFWRVLYLFEKHSQAGASKYSLAGYMTLFYRDHQMTVCQAVCLPPYQRSGHGTEMLRAAYEACDGREIHVESPAPAFGEELIDGRILTTFRCALSTLACFPVALRNRIDYGLVRSLIEQKRVIPRRFTQPSQLFSSAATPLPDEVLVKVGSSLHITAHQVEIAFDIWKLRELEKSIRSIVNSSGSTKIADQSISTMEANYKRVMIRTLLKSIRANVDEFNFDSLTRREQGKVLERSFNNAIARYRTLIYA</sequence>
<dbReference type="InterPro" id="IPR017380">
    <property type="entry name" value="Hist_AcTrfase_B-typ_cat-su"/>
</dbReference>
<gene>
    <name evidence="2" type="ORF">ACHAWU_009532</name>
</gene>
<dbReference type="AlphaFoldDB" id="A0ABD3MCR0"/>
<name>A0ABD3MCR0_9STRA</name>
<comment type="caution">
    <text evidence="2">The sequence shown here is derived from an EMBL/GenBank/DDBJ whole genome shotgun (WGS) entry which is preliminary data.</text>
</comment>
<feature type="compositionally biased region" description="Basic and acidic residues" evidence="1">
    <location>
        <begin position="1"/>
        <end position="34"/>
    </location>
</feature>
<feature type="region of interest" description="Disordered" evidence="1">
    <location>
        <begin position="1"/>
        <end position="62"/>
    </location>
</feature>